<feature type="domain" description="Major facilitator superfamily (MFS) profile" evidence="7">
    <location>
        <begin position="1"/>
        <end position="199"/>
    </location>
</feature>
<dbReference type="GO" id="GO:0005886">
    <property type="term" value="C:plasma membrane"/>
    <property type="evidence" value="ECO:0007669"/>
    <property type="project" value="UniProtKB-SubCell"/>
</dbReference>
<sequence length="403" mass="45569">MILKKILGDVPLTRDLILLIVIGGLYSLSVALSNTFVNIYLWKQSGSFYDIGFYNLVVVVFQPITFILAGKMAKMFDRVIVLRLGIVFLTSFYLTVLFVKGSASDHLFLLGAILGIGYGFYWLAFNVLTFEITEPENRDFFNGFLGIMSSIGGMVGPFLAGYIITHMFGNKGYTVIFSISMVFFALAVVLSLFIKRRPAHGKFHFIRIIKERKLNDAWRKITLAHVCQGWREGTFFFIVSVFVFISTGSELSIGSYGLINSGIGFIVYFIASRFIKKEYRNRFILIGGCGLFISIFLLIFHVSFFNLMLYGASIAVFYPLLLIPYISLTYDVIGRGWKAAEMRIEYVVVRELYLNAGRAMSIVVFLLSISLFNIETVMPYIIVVLGSGHLLIYFFVKDIQLGL</sequence>
<feature type="transmembrane region" description="Helical" evidence="6">
    <location>
        <begin position="310"/>
        <end position="332"/>
    </location>
</feature>
<dbReference type="InterPro" id="IPR005829">
    <property type="entry name" value="Sugar_transporter_CS"/>
</dbReference>
<dbReference type="Gene3D" id="1.20.1250.20">
    <property type="entry name" value="MFS general substrate transporter like domains"/>
    <property type="match status" value="1"/>
</dbReference>
<feature type="transmembrane region" description="Helical" evidence="6">
    <location>
        <begin position="107"/>
        <end position="128"/>
    </location>
</feature>
<keyword evidence="3 6" id="KW-0812">Transmembrane</keyword>
<dbReference type="PROSITE" id="PS50850">
    <property type="entry name" value="MFS"/>
    <property type="match status" value="1"/>
</dbReference>
<evidence type="ECO:0000256" key="5">
    <source>
        <dbReference type="ARBA" id="ARBA00023136"/>
    </source>
</evidence>
<organism evidence="8 9">
    <name type="scientific">Peribacillus faecalis</name>
    <dbReference type="NCBI Taxonomy" id="2772559"/>
    <lineage>
        <taxon>Bacteria</taxon>
        <taxon>Bacillati</taxon>
        <taxon>Bacillota</taxon>
        <taxon>Bacilli</taxon>
        <taxon>Bacillales</taxon>
        <taxon>Bacillaceae</taxon>
        <taxon>Peribacillus</taxon>
    </lineage>
</organism>
<feature type="transmembrane region" description="Helical" evidence="6">
    <location>
        <begin position="81"/>
        <end position="101"/>
    </location>
</feature>
<keyword evidence="4 6" id="KW-1133">Transmembrane helix</keyword>
<feature type="transmembrane region" description="Helical" evidence="6">
    <location>
        <begin position="377"/>
        <end position="396"/>
    </location>
</feature>
<feature type="transmembrane region" description="Helical" evidence="6">
    <location>
        <begin position="140"/>
        <end position="163"/>
    </location>
</feature>
<feature type="transmembrane region" description="Helical" evidence="6">
    <location>
        <begin position="12"/>
        <end position="31"/>
    </location>
</feature>
<reference evidence="8" key="1">
    <citation type="submission" date="2020-09" db="EMBL/GenBank/DDBJ databases">
        <title>Bacillus faecalis sp. nov., a moderately halophilic bacterium isolated from cow faeces.</title>
        <authorList>
            <person name="Jiang L."/>
            <person name="Lee J."/>
        </authorList>
    </citation>
    <scope>NUCLEOTIDE SEQUENCE</scope>
    <source>
        <strain evidence="8">AGMB 02131</strain>
    </source>
</reference>
<dbReference type="PROSITE" id="PS00217">
    <property type="entry name" value="SUGAR_TRANSPORT_2"/>
    <property type="match status" value="1"/>
</dbReference>
<name>A0A927CTN3_9BACI</name>
<keyword evidence="5 6" id="KW-0472">Membrane</keyword>
<evidence type="ECO:0000256" key="3">
    <source>
        <dbReference type="ARBA" id="ARBA00022692"/>
    </source>
</evidence>
<evidence type="ECO:0000256" key="6">
    <source>
        <dbReference type="SAM" id="Phobius"/>
    </source>
</evidence>
<dbReference type="InterPro" id="IPR011701">
    <property type="entry name" value="MFS"/>
</dbReference>
<evidence type="ECO:0000256" key="1">
    <source>
        <dbReference type="ARBA" id="ARBA00004651"/>
    </source>
</evidence>
<feature type="transmembrane region" description="Helical" evidence="6">
    <location>
        <begin position="283"/>
        <end position="304"/>
    </location>
</feature>
<dbReference type="GO" id="GO:0022857">
    <property type="term" value="F:transmembrane transporter activity"/>
    <property type="evidence" value="ECO:0007669"/>
    <property type="project" value="InterPro"/>
</dbReference>
<dbReference type="Pfam" id="PF07690">
    <property type="entry name" value="MFS_1"/>
    <property type="match status" value="1"/>
</dbReference>
<gene>
    <name evidence="8" type="ORF">IEO70_04620</name>
</gene>
<dbReference type="SUPFAM" id="SSF103473">
    <property type="entry name" value="MFS general substrate transporter"/>
    <property type="match status" value="1"/>
</dbReference>
<evidence type="ECO:0000256" key="4">
    <source>
        <dbReference type="ARBA" id="ARBA00022989"/>
    </source>
</evidence>
<feature type="transmembrane region" description="Helical" evidence="6">
    <location>
        <begin position="229"/>
        <end position="247"/>
    </location>
</feature>
<comment type="subcellular location">
    <subcellularLocation>
        <location evidence="1">Cell membrane</location>
        <topology evidence="1">Multi-pass membrane protein</topology>
    </subcellularLocation>
</comment>
<feature type="transmembrane region" description="Helical" evidence="6">
    <location>
        <begin position="253"/>
        <end position="271"/>
    </location>
</feature>
<accession>A0A927CTN3</accession>
<dbReference type="PANTHER" id="PTHR23526">
    <property type="entry name" value="INTEGRAL MEMBRANE TRANSPORT PROTEIN-RELATED"/>
    <property type="match status" value="1"/>
</dbReference>
<comment type="caution">
    <text evidence="8">The sequence shown here is derived from an EMBL/GenBank/DDBJ whole genome shotgun (WGS) entry which is preliminary data.</text>
</comment>
<proteinExistence type="predicted"/>
<dbReference type="AlphaFoldDB" id="A0A927CTN3"/>
<dbReference type="RefSeq" id="WP_190997186.1">
    <property type="nucleotide sequence ID" value="NZ_JACXSI010000008.1"/>
</dbReference>
<dbReference type="Proteomes" id="UP000602076">
    <property type="component" value="Unassembled WGS sequence"/>
</dbReference>
<keyword evidence="2" id="KW-0813">Transport</keyword>
<dbReference type="InterPro" id="IPR020846">
    <property type="entry name" value="MFS_dom"/>
</dbReference>
<dbReference type="EMBL" id="JACXSI010000008">
    <property type="protein sequence ID" value="MBD3107642.1"/>
    <property type="molecule type" value="Genomic_DNA"/>
</dbReference>
<protein>
    <submittedName>
        <fullName evidence="8">MFS transporter</fullName>
    </submittedName>
</protein>
<dbReference type="InterPro" id="IPR052528">
    <property type="entry name" value="Sugar_transport-like"/>
</dbReference>
<dbReference type="PANTHER" id="PTHR23526:SF2">
    <property type="entry name" value="MAJOR FACILITATOR SUPERFAMILY (MFS) PROFILE DOMAIN-CONTAINING PROTEIN"/>
    <property type="match status" value="1"/>
</dbReference>
<evidence type="ECO:0000313" key="8">
    <source>
        <dbReference type="EMBL" id="MBD3107642.1"/>
    </source>
</evidence>
<feature type="transmembrane region" description="Helical" evidence="6">
    <location>
        <begin position="175"/>
        <end position="194"/>
    </location>
</feature>
<feature type="transmembrane region" description="Helical" evidence="6">
    <location>
        <begin position="51"/>
        <end position="69"/>
    </location>
</feature>
<evidence type="ECO:0000313" key="9">
    <source>
        <dbReference type="Proteomes" id="UP000602076"/>
    </source>
</evidence>
<dbReference type="InterPro" id="IPR036259">
    <property type="entry name" value="MFS_trans_sf"/>
</dbReference>
<evidence type="ECO:0000256" key="2">
    <source>
        <dbReference type="ARBA" id="ARBA00022448"/>
    </source>
</evidence>
<keyword evidence="9" id="KW-1185">Reference proteome</keyword>
<feature type="transmembrane region" description="Helical" evidence="6">
    <location>
        <begin position="352"/>
        <end position="371"/>
    </location>
</feature>
<evidence type="ECO:0000259" key="7">
    <source>
        <dbReference type="PROSITE" id="PS50850"/>
    </source>
</evidence>